<proteinExistence type="predicted"/>
<evidence type="ECO:0000313" key="1">
    <source>
        <dbReference type="EMBL" id="CAF1436374.1"/>
    </source>
</evidence>
<dbReference type="OrthoDB" id="10065133at2759"/>
<accession>A0A815NDX7</accession>
<protein>
    <submittedName>
        <fullName evidence="1">Uncharacterized protein</fullName>
    </submittedName>
</protein>
<dbReference type="AlphaFoldDB" id="A0A815NDX7"/>
<evidence type="ECO:0000313" key="2">
    <source>
        <dbReference type="Proteomes" id="UP000663834"/>
    </source>
</evidence>
<feature type="non-terminal residue" evidence="1">
    <location>
        <position position="1"/>
    </location>
</feature>
<organism evidence="1 2">
    <name type="scientific">Rotaria magnacalcarata</name>
    <dbReference type="NCBI Taxonomy" id="392030"/>
    <lineage>
        <taxon>Eukaryota</taxon>
        <taxon>Metazoa</taxon>
        <taxon>Spiralia</taxon>
        <taxon>Gnathifera</taxon>
        <taxon>Rotifera</taxon>
        <taxon>Eurotatoria</taxon>
        <taxon>Bdelloidea</taxon>
        <taxon>Philodinida</taxon>
        <taxon>Philodinidae</taxon>
        <taxon>Rotaria</taxon>
    </lineage>
</organism>
<comment type="caution">
    <text evidence="1">The sequence shown here is derived from an EMBL/GenBank/DDBJ whole genome shotgun (WGS) entry which is preliminary data.</text>
</comment>
<gene>
    <name evidence="1" type="ORF">KQP761_LOCUS11291</name>
</gene>
<sequence length="360" mass="41180">MTTFSNVTSASEFAINDARDSMNRILSQVNLSSIRSQTRKRSDKHSGSGLRRITSKLTSTMKVIQKKVAETLAPGQSEQLLRISQLETGIENTRIFNETMDNEMVQNLKQIYDAYVEQKMPFIEQIRLLSLLRRSWKYEKIMEIFGSSKHAVKAAHKMHDAQQYIFKQNTEQSIRQRADSEKIKHFVNWLVESNALVSATSNTNSLQMISLTTTTNTIDDNQYQSHVDQIGVKLRLIEKLFDSCQDLIKQSTSIDIAIETFTKNSNDFADTLMKAGDDLKCLCTKIISILESNRNQITITDGEEGELVNRDPGYYESDHHFTEEQLRYLVLAGPYQIRHHNFPKDKSLKAAKTTCMFTTA</sequence>
<dbReference type="EMBL" id="CAJNOW010005007">
    <property type="protein sequence ID" value="CAF1436374.1"/>
    <property type="molecule type" value="Genomic_DNA"/>
</dbReference>
<dbReference type="Proteomes" id="UP000663834">
    <property type="component" value="Unassembled WGS sequence"/>
</dbReference>
<reference evidence="1" key="1">
    <citation type="submission" date="2021-02" db="EMBL/GenBank/DDBJ databases">
        <authorList>
            <person name="Nowell W R."/>
        </authorList>
    </citation>
    <scope>NUCLEOTIDE SEQUENCE</scope>
</reference>
<name>A0A815NDX7_9BILA</name>